<dbReference type="GO" id="GO:0005524">
    <property type="term" value="F:ATP binding"/>
    <property type="evidence" value="ECO:0007669"/>
    <property type="project" value="UniProtKB-KW"/>
</dbReference>
<dbReference type="InterPro" id="IPR036420">
    <property type="entry name" value="BRCT_dom_sf"/>
</dbReference>
<dbReference type="GO" id="GO:0005634">
    <property type="term" value="C:nucleus"/>
    <property type="evidence" value="ECO:0007669"/>
    <property type="project" value="UniProtKB-SubCell"/>
</dbReference>
<dbReference type="InterPro" id="IPR013725">
    <property type="entry name" value="DNA_replication_fac_RFC1_C"/>
</dbReference>
<keyword evidence="6" id="KW-0067">ATP-binding</keyword>
<evidence type="ECO:0000256" key="1">
    <source>
        <dbReference type="ARBA" id="ARBA00004123"/>
    </source>
</evidence>
<keyword evidence="4" id="KW-0235">DNA replication</keyword>
<dbReference type="SUPFAM" id="SSF48019">
    <property type="entry name" value="post-AAA+ oligomerization domain-like"/>
    <property type="match status" value="1"/>
</dbReference>
<dbReference type="Pfam" id="PF00533">
    <property type="entry name" value="BRCT"/>
    <property type="match status" value="1"/>
</dbReference>
<dbReference type="InterPro" id="IPR003959">
    <property type="entry name" value="ATPase_AAA_core"/>
</dbReference>
<dbReference type="PANTHER" id="PTHR23389">
    <property type="entry name" value="CHROMOSOME TRANSMISSION FIDELITY FACTOR 18"/>
    <property type="match status" value="1"/>
</dbReference>
<dbReference type="CDD" id="cd00009">
    <property type="entry name" value="AAA"/>
    <property type="match status" value="1"/>
</dbReference>
<dbReference type="InterPro" id="IPR047854">
    <property type="entry name" value="RFC_lid"/>
</dbReference>
<dbReference type="SMART" id="SM00292">
    <property type="entry name" value="BRCT"/>
    <property type="match status" value="1"/>
</dbReference>
<dbReference type="CDD" id="cd18140">
    <property type="entry name" value="HLD_clamp_RFC"/>
    <property type="match status" value="1"/>
</dbReference>
<dbReference type="AlphaFoldDB" id="A0A9P6L0A8"/>
<dbReference type="PROSITE" id="PS50172">
    <property type="entry name" value="BRCT"/>
    <property type="match status" value="1"/>
</dbReference>
<keyword evidence="7" id="KW-0539">Nucleus</keyword>
<evidence type="ECO:0000259" key="8">
    <source>
        <dbReference type="PROSITE" id="PS50172"/>
    </source>
</evidence>
<protein>
    <recommendedName>
        <fullName evidence="3">Replication factor C subunit 1</fullName>
    </recommendedName>
</protein>
<keyword evidence="5" id="KW-0547">Nucleotide-binding</keyword>
<dbReference type="InterPro" id="IPR008921">
    <property type="entry name" value="DNA_pol3_clamp-load_cplx_C"/>
</dbReference>
<evidence type="ECO:0000313" key="9">
    <source>
        <dbReference type="EMBL" id="KAF9764925.1"/>
    </source>
</evidence>
<dbReference type="PANTHER" id="PTHR23389:SF6">
    <property type="entry name" value="REPLICATION FACTOR C SUBUNIT 1"/>
    <property type="match status" value="1"/>
</dbReference>
<dbReference type="Gene3D" id="1.10.8.60">
    <property type="match status" value="1"/>
</dbReference>
<comment type="similarity">
    <text evidence="2">Belongs to the activator 1 large subunit family.</text>
</comment>
<dbReference type="EMBL" id="SBJO01000004">
    <property type="protein sequence ID" value="KAF9764925.1"/>
    <property type="molecule type" value="Genomic_DNA"/>
</dbReference>
<accession>A0A9P6L0A8</accession>
<dbReference type="InterPro" id="IPR001357">
    <property type="entry name" value="BRCT_dom"/>
</dbReference>
<dbReference type="GO" id="GO:0016887">
    <property type="term" value="F:ATP hydrolysis activity"/>
    <property type="evidence" value="ECO:0007669"/>
    <property type="project" value="InterPro"/>
</dbReference>
<dbReference type="Gene3D" id="1.20.272.10">
    <property type="match status" value="1"/>
</dbReference>
<evidence type="ECO:0000256" key="3">
    <source>
        <dbReference type="ARBA" id="ARBA00020401"/>
    </source>
</evidence>
<dbReference type="CDD" id="cd17748">
    <property type="entry name" value="BRCT_DNA_ligase_like"/>
    <property type="match status" value="1"/>
</dbReference>
<dbReference type="SMART" id="SM00382">
    <property type="entry name" value="AAA"/>
    <property type="match status" value="1"/>
</dbReference>
<evidence type="ECO:0000313" key="10">
    <source>
        <dbReference type="Proteomes" id="UP000740883"/>
    </source>
</evidence>
<dbReference type="Proteomes" id="UP000740883">
    <property type="component" value="Unassembled WGS sequence"/>
</dbReference>
<dbReference type="GO" id="GO:0005663">
    <property type="term" value="C:DNA replication factor C complex"/>
    <property type="evidence" value="ECO:0007669"/>
    <property type="project" value="InterPro"/>
</dbReference>
<dbReference type="GO" id="GO:0006271">
    <property type="term" value="P:DNA strand elongation involved in DNA replication"/>
    <property type="evidence" value="ECO:0007669"/>
    <property type="project" value="UniProtKB-ARBA"/>
</dbReference>
<comment type="caution">
    <text evidence="9">The sequence shown here is derived from an EMBL/GenBank/DDBJ whole genome shotgun (WGS) entry which is preliminary data.</text>
</comment>
<evidence type="ECO:0000256" key="7">
    <source>
        <dbReference type="ARBA" id="ARBA00023242"/>
    </source>
</evidence>
<dbReference type="Gene3D" id="3.40.50.300">
    <property type="entry name" value="P-loop containing nucleotide triphosphate hydrolases"/>
    <property type="match status" value="1"/>
</dbReference>
<evidence type="ECO:0000256" key="2">
    <source>
        <dbReference type="ARBA" id="ARBA00006116"/>
    </source>
</evidence>
<sequence>MEEEIIFKGKTFVFTGDMSIPRDDAKSKVILLGGRCTTTPSSKTTYLVLGTDPGVSKLKKARDLNIRLVYEDEFMRSLEEELRKSNRTVSVDISISGMCKNSSDVENDTSASCTPISYRNSDNMWSEKYRPTKKAELVGNSSIYKALEDFLSGDSKFKAALLSGPPGLGKTTSAHIICKEMDFDIVEFNASDVRNKSSLIAQVKGIINTLGISTMKKKVVIMDEVDGMSSDRGGLAELATIIKTCSVPLICICNDRNNQKIRTLANYCLDLRFRKLDARQIVPRLKDILRKESKHVEDGVLNELVSVANGDMRYILNTLQNLCVRKTISIQVASDITRKTLAKNTFDVAAEVFQRRSLSEKIDLYFEDYSIIPLFVQENYIKMSFENLSDMYESTESISSGDIVEKMIRGANQEWSLAPLHGFFSVVVPTHKKILHKRIDFPLWLGQNSKSKKHLRYIQETKTHSSTHIDSGIFSFRLFDVNLIFTEFINSLRKENVKEALNQLVELDLLKDDLINLSEVIIGGVQSFKEIKTKTKGELTRTYKKIRRNLPYSISEEPKSEEE</sequence>
<keyword evidence="10" id="KW-1185">Reference proteome</keyword>
<dbReference type="GO" id="GO:0003677">
    <property type="term" value="F:DNA binding"/>
    <property type="evidence" value="ECO:0007669"/>
    <property type="project" value="InterPro"/>
</dbReference>
<feature type="domain" description="BRCT" evidence="8">
    <location>
        <begin position="2"/>
        <end position="80"/>
    </location>
</feature>
<dbReference type="OrthoDB" id="446168at2759"/>
<dbReference type="InterPro" id="IPR012178">
    <property type="entry name" value="RFC1"/>
</dbReference>
<comment type="subcellular location">
    <subcellularLocation>
        <location evidence="1">Nucleus</location>
    </subcellularLocation>
</comment>
<organism evidence="9 10">
    <name type="scientific">Nosema granulosis</name>
    <dbReference type="NCBI Taxonomy" id="83296"/>
    <lineage>
        <taxon>Eukaryota</taxon>
        <taxon>Fungi</taxon>
        <taxon>Fungi incertae sedis</taxon>
        <taxon>Microsporidia</taxon>
        <taxon>Nosematidae</taxon>
        <taxon>Nosema</taxon>
    </lineage>
</organism>
<reference evidence="9 10" key="1">
    <citation type="journal article" date="2020" name="Genome Biol. Evol.">
        <title>Comparative genomics of strictly vertically transmitted, feminizing microsporidia endosymbionts of amphipod crustaceans.</title>
        <authorList>
            <person name="Cormier A."/>
            <person name="Chebbi M.A."/>
            <person name="Giraud I."/>
            <person name="Wattier R."/>
            <person name="Teixeira M."/>
            <person name="Gilbert C."/>
            <person name="Rigaud T."/>
            <person name="Cordaux R."/>
        </authorList>
    </citation>
    <scope>NUCLEOTIDE SEQUENCE [LARGE SCALE GENOMIC DNA]</scope>
    <source>
        <strain evidence="9 10">Ou3-Ou53</strain>
    </source>
</reference>
<dbReference type="Pfam" id="PF08519">
    <property type="entry name" value="RFC1"/>
    <property type="match status" value="1"/>
</dbReference>
<dbReference type="Gene3D" id="3.40.50.10190">
    <property type="entry name" value="BRCT domain"/>
    <property type="match status" value="1"/>
</dbReference>
<name>A0A9P6L0A8_9MICR</name>
<dbReference type="Pfam" id="PF00004">
    <property type="entry name" value="AAA"/>
    <property type="match status" value="1"/>
</dbReference>
<gene>
    <name evidence="9" type="primary">RFC1</name>
    <name evidence="9" type="ORF">NGRA_0146</name>
</gene>
<dbReference type="PIRSF" id="PIRSF036578">
    <property type="entry name" value="RFC1"/>
    <property type="match status" value="1"/>
</dbReference>
<evidence type="ECO:0000256" key="4">
    <source>
        <dbReference type="ARBA" id="ARBA00022705"/>
    </source>
</evidence>
<proteinExistence type="inferred from homology"/>
<dbReference type="SUPFAM" id="SSF52540">
    <property type="entry name" value="P-loop containing nucleoside triphosphate hydrolases"/>
    <property type="match status" value="1"/>
</dbReference>
<evidence type="ECO:0000256" key="5">
    <source>
        <dbReference type="ARBA" id="ARBA00022741"/>
    </source>
</evidence>
<dbReference type="GO" id="GO:0003689">
    <property type="term" value="F:DNA clamp loader activity"/>
    <property type="evidence" value="ECO:0007669"/>
    <property type="project" value="InterPro"/>
</dbReference>
<dbReference type="GO" id="GO:0006281">
    <property type="term" value="P:DNA repair"/>
    <property type="evidence" value="ECO:0007669"/>
    <property type="project" value="InterPro"/>
</dbReference>
<dbReference type="InterPro" id="IPR003593">
    <property type="entry name" value="AAA+_ATPase"/>
</dbReference>
<evidence type="ECO:0000256" key="6">
    <source>
        <dbReference type="ARBA" id="ARBA00022840"/>
    </source>
</evidence>
<dbReference type="SUPFAM" id="SSF52113">
    <property type="entry name" value="BRCT domain"/>
    <property type="match status" value="1"/>
</dbReference>
<dbReference type="InterPro" id="IPR027417">
    <property type="entry name" value="P-loop_NTPase"/>
</dbReference>